<dbReference type="InterPro" id="IPR016631">
    <property type="entry name" value="Regulatory_RpfE"/>
</dbReference>
<gene>
    <name evidence="1" type="ORF">DIR46_01690</name>
</gene>
<dbReference type="AlphaFoldDB" id="A0A2S2DDX7"/>
<proteinExistence type="predicted"/>
<dbReference type="KEGG" id="mtim:DIR46_01690"/>
<evidence type="ECO:0000313" key="2">
    <source>
        <dbReference type="Proteomes" id="UP000245820"/>
    </source>
</evidence>
<dbReference type="PIRSF" id="PIRSF015283">
    <property type="entry name" value="Regulatory_RpfE"/>
    <property type="match status" value="1"/>
</dbReference>
<name>A0A2S2DDX7_9BURK</name>
<accession>A0A2S2DDX7</accession>
<protein>
    <recommendedName>
        <fullName evidence="3">Phosphoglycerate mutase</fullName>
    </recommendedName>
</protein>
<dbReference type="EMBL" id="CP029343">
    <property type="protein sequence ID" value="AWL03289.1"/>
    <property type="molecule type" value="Genomic_DNA"/>
</dbReference>
<organism evidence="1 2">
    <name type="scientific">Massilia oculi</name>
    <dbReference type="NCBI Taxonomy" id="945844"/>
    <lineage>
        <taxon>Bacteria</taxon>
        <taxon>Pseudomonadati</taxon>
        <taxon>Pseudomonadota</taxon>
        <taxon>Betaproteobacteria</taxon>
        <taxon>Burkholderiales</taxon>
        <taxon>Oxalobacteraceae</taxon>
        <taxon>Telluria group</taxon>
        <taxon>Massilia</taxon>
    </lineage>
</organism>
<sequence>MAHITLVLPFALPLPEFAPDLVRALQAPALAALLSRTSSDRRAPNTDIAHALPHETWLARALGLIPDERGGDTPFAVAAMRGFGMEPGAGRWHIVTPAHIQIARSHLMMADTRQVSLDDADGRSLFETARSLCEEIGHELRYGDAHTWFLRADDWTGFETATPDTVANMDLTDFMPKGAGAQAYRRLQNEVQMAWHAHPVNAAREARRLPVVNAFWVWGASAQAQPPATTMTSYAVPGWLAALGRQRLTSLERLDDVLAQGGLLVAGNLGEAALAADWNGWLQGMQHLEDTLFAPLLAALKDGRVRELRLVLSSREALADYTTTAMAQRKFWRRPTLDALT</sequence>
<dbReference type="OrthoDB" id="5295974at2"/>
<keyword evidence="2" id="KW-1185">Reference proteome</keyword>
<evidence type="ECO:0008006" key="3">
    <source>
        <dbReference type="Google" id="ProtNLM"/>
    </source>
</evidence>
<dbReference type="Proteomes" id="UP000245820">
    <property type="component" value="Chromosome"/>
</dbReference>
<reference evidence="1 2" key="1">
    <citation type="submission" date="2018-05" db="EMBL/GenBank/DDBJ databases">
        <title>Complete genome sequence of Massilia oculi sp. nov. CCUG 43427T (=DSM 26321T), the type strain of M. oculi, and comparison with genome sequences of other Massilia strains.</title>
        <authorList>
            <person name="Zhu B."/>
        </authorList>
    </citation>
    <scope>NUCLEOTIDE SEQUENCE [LARGE SCALE GENOMIC DNA]</scope>
    <source>
        <strain evidence="1 2">CCUG 43427</strain>
    </source>
</reference>
<dbReference type="RefSeq" id="WP_109343693.1">
    <property type="nucleotide sequence ID" value="NZ_CP029343.1"/>
</dbReference>
<evidence type="ECO:0000313" key="1">
    <source>
        <dbReference type="EMBL" id="AWL03289.1"/>
    </source>
</evidence>